<feature type="transmembrane region" description="Helical" evidence="2">
    <location>
        <begin position="182"/>
        <end position="213"/>
    </location>
</feature>
<feature type="transmembrane region" description="Helical" evidence="2">
    <location>
        <begin position="63"/>
        <end position="89"/>
    </location>
</feature>
<keyword evidence="2" id="KW-1133">Transmembrane helix</keyword>
<comment type="caution">
    <text evidence="3">The sequence shown here is derived from an EMBL/GenBank/DDBJ whole genome shotgun (WGS) entry which is preliminary data.</text>
</comment>
<dbReference type="EMBL" id="PYGA01000003">
    <property type="protein sequence ID" value="PSK99381.1"/>
    <property type="molecule type" value="Genomic_DNA"/>
</dbReference>
<feature type="transmembrane region" description="Helical" evidence="2">
    <location>
        <begin position="258"/>
        <end position="278"/>
    </location>
</feature>
<evidence type="ECO:0000256" key="1">
    <source>
        <dbReference type="SAM" id="MobiDB-lite"/>
    </source>
</evidence>
<name>A0A2P8DQA5_9ACTN</name>
<feature type="compositionally biased region" description="Polar residues" evidence="1">
    <location>
        <begin position="1"/>
        <end position="18"/>
    </location>
</feature>
<evidence type="ECO:0000313" key="4">
    <source>
        <dbReference type="Proteomes" id="UP000240542"/>
    </source>
</evidence>
<evidence type="ECO:0000256" key="2">
    <source>
        <dbReference type="SAM" id="Phobius"/>
    </source>
</evidence>
<dbReference type="Proteomes" id="UP000240542">
    <property type="component" value="Unassembled WGS sequence"/>
</dbReference>
<protein>
    <submittedName>
        <fullName evidence="3">Uncharacterized protein</fullName>
    </submittedName>
</protein>
<reference evidence="3 4" key="1">
    <citation type="submission" date="2018-03" db="EMBL/GenBank/DDBJ databases">
        <title>Genomic Encyclopedia of Archaeal and Bacterial Type Strains, Phase II (KMG-II): from individual species to whole genera.</title>
        <authorList>
            <person name="Goeker M."/>
        </authorList>
    </citation>
    <scope>NUCLEOTIDE SEQUENCE [LARGE SCALE GENOMIC DNA]</scope>
    <source>
        <strain evidence="3 4">DSM 45312</strain>
    </source>
</reference>
<sequence>MTKGSVRSANGRPHSTTGGRPPGRPAHADPSTTGGQMTTGTTATTPTGPAPLRRPQWVRVLLVMLRALLVQSLWFWVWVLVPAAVAIVLLDRFGDLDMSVVQFARYGGIWYPFALSFIGVGIQFTVHVANGLTRRSYIRAVLVTTLLIGLAYAVLMTAAMVVERAVYTANGWAPYTSGHSASLVAGAGSLFAATALAFTAGGVSGLLVGIAFYRGGALRGFLALPLTVSPAVVVMLLTDDVAAGRDWTFPATVSTVPLTAALCLALIAAAATAFHLLARSAPVSKGLATS</sequence>
<keyword evidence="2" id="KW-0472">Membrane</keyword>
<feature type="transmembrane region" description="Helical" evidence="2">
    <location>
        <begin position="220"/>
        <end position="238"/>
    </location>
</feature>
<evidence type="ECO:0000313" key="3">
    <source>
        <dbReference type="EMBL" id="PSK99381.1"/>
    </source>
</evidence>
<gene>
    <name evidence="3" type="ORF">CLV63_103104</name>
</gene>
<feature type="transmembrane region" description="Helical" evidence="2">
    <location>
        <begin position="109"/>
        <end position="129"/>
    </location>
</feature>
<accession>A0A2P8DQA5</accession>
<keyword evidence="2" id="KW-0812">Transmembrane</keyword>
<dbReference type="RefSeq" id="WP_106581804.1">
    <property type="nucleotide sequence ID" value="NZ_PYGA01000003.1"/>
</dbReference>
<organism evidence="3 4">
    <name type="scientific">Murinocardiopsis flavida</name>
    <dbReference type="NCBI Taxonomy" id="645275"/>
    <lineage>
        <taxon>Bacteria</taxon>
        <taxon>Bacillati</taxon>
        <taxon>Actinomycetota</taxon>
        <taxon>Actinomycetes</taxon>
        <taxon>Streptosporangiales</taxon>
        <taxon>Nocardiopsidaceae</taxon>
        <taxon>Murinocardiopsis</taxon>
    </lineage>
</organism>
<feature type="compositionally biased region" description="Low complexity" evidence="1">
    <location>
        <begin position="30"/>
        <end position="50"/>
    </location>
</feature>
<dbReference type="OrthoDB" id="4862385at2"/>
<keyword evidence="4" id="KW-1185">Reference proteome</keyword>
<feature type="transmembrane region" description="Helical" evidence="2">
    <location>
        <begin position="141"/>
        <end position="162"/>
    </location>
</feature>
<feature type="region of interest" description="Disordered" evidence="1">
    <location>
        <begin position="1"/>
        <end position="50"/>
    </location>
</feature>
<dbReference type="AlphaFoldDB" id="A0A2P8DQA5"/>
<proteinExistence type="predicted"/>